<dbReference type="SUPFAM" id="SSF55874">
    <property type="entry name" value="ATPase domain of HSP90 chaperone/DNA topoisomerase II/histidine kinase"/>
    <property type="match status" value="1"/>
</dbReference>
<dbReference type="InterPro" id="IPR056882">
    <property type="entry name" value="MOM1_dom"/>
</dbReference>
<name>A0A3L6F6B6_MAIZE</name>
<evidence type="ECO:0000259" key="2">
    <source>
        <dbReference type="Pfam" id="PF01764"/>
    </source>
</evidence>
<dbReference type="Pfam" id="PF25029">
    <property type="entry name" value="MOM1"/>
    <property type="match status" value="1"/>
</dbReference>
<dbReference type="CDD" id="cd00519">
    <property type="entry name" value="Lipase_3"/>
    <property type="match status" value="1"/>
</dbReference>
<protein>
    <submittedName>
        <fullName evidence="4">Heat shock protein 90-5, chloroplastic</fullName>
    </submittedName>
</protein>
<dbReference type="GO" id="GO:0006629">
    <property type="term" value="P:lipid metabolic process"/>
    <property type="evidence" value="ECO:0007669"/>
    <property type="project" value="InterPro"/>
</dbReference>
<organism evidence="4 5">
    <name type="scientific">Zea mays</name>
    <name type="common">Maize</name>
    <dbReference type="NCBI Taxonomy" id="4577"/>
    <lineage>
        <taxon>Eukaryota</taxon>
        <taxon>Viridiplantae</taxon>
        <taxon>Streptophyta</taxon>
        <taxon>Embryophyta</taxon>
        <taxon>Tracheophyta</taxon>
        <taxon>Spermatophyta</taxon>
        <taxon>Magnoliopsida</taxon>
        <taxon>Liliopsida</taxon>
        <taxon>Poales</taxon>
        <taxon>Poaceae</taxon>
        <taxon>PACMAD clade</taxon>
        <taxon>Panicoideae</taxon>
        <taxon>Andropogonodae</taxon>
        <taxon>Andropogoneae</taxon>
        <taxon>Tripsacinae</taxon>
        <taxon>Zea</taxon>
    </lineage>
</organism>
<dbReference type="ExpressionAtlas" id="A0A3L6F6B6">
    <property type="expression patterns" value="baseline and differential"/>
</dbReference>
<dbReference type="InterPro" id="IPR002921">
    <property type="entry name" value="Fungal_lipase-type"/>
</dbReference>
<proteinExistence type="predicted"/>
<dbReference type="PANTHER" id="PTHR46023">
    <property type="entry name" value="LIPASE CLASS 3 PROTEIN-LIKE"/>
    <property type="match status" value="1"/>
</dbReference>
<dbReference type="PANTHER" id="PTHR46023:SF5">
    <property type="entry name" value="OS02G0780700 PROTEIN"/>
    <property type="match status" value="1"/>
</dbReference>
<dbReference type="InterPro" id="IPR020575">
    <property type="entry name" value="Hsp90_N"/>
</dbReference>
<evidence type="ECO:0000313" key="4">
    <source>
        <dbReference type="EMBL" id="PWZ28619.1"/>
    </source>
</evidence>
<accession>A0A3L6F6B6</accession>
<dbReference type="InterPro" id="IPR029058">
    <property type="entry name" value="AB_hydrolase_fold"/>
</dbReference>
<feature type="domain" description="MOM1 alpha-helical" evidence="3">
    <location>
        <begin position="396"/>
        <end position="427"/>
    </location>
</feature>
<evidence type="ECO:0000313" key="5">
    <source>
        <dbReference type="Proteomes" id="UP000251960"/>
    </source>
</evidence>
<dbReference type="Pfam" id="PF01764">
    <property type="entry name" value="Lipase_3"/>
    <property type="match status" value="1"/>
</dbReference>
<feature type="domain" description="Fungal lipase-type" evidence="2">
    <location>
        <begin position="4"/>
        <end position="96"/>
    </location>
</feature>
<dbReference type="SUPFAM" id="SSF53474">
    <property type="entry name" value="alpha/beta-Hydrolases"/>
    <property type="match status" value="1"/>
</dbReference>
<evidence type="ECO:0000256" key="1">
    <source>
        <dbReference type="ARBA" id="ARBA00011738"/>
    </source>
</evidence>
<dbReference type="Gene3D" id="3.30.565.10">
    <property type="entry name" value="Histidine kinase-like ATPase, C-terminal domain"/>
    <property type="match status" value="1"/>
</dbReference>
<reference evidence="4 5" key="1">
    <citation type="journal article" date="2018" name="Nat. Genet.">
        <title>Extensive intraspecific gene order and gene structural variations between Mo17 and other maize genomes.</title>
        <authorList>
            <person name="Sun S."/>
            <person name="Zhou Y."/>
            <person name="Chen J."/>
            <person name="Shi J."/>
            <person name="Zhao H."/>
            <person name="Zhao H."/>
            <person name="Song W."/>
            <person name="Zhang M."/>
            <person name="Cui Y."/>
            <person name="Dong X."/>
            <person name="Liu H."/>
            <person name="Ma X."/>
            <person name="Jiao Y."/>
            <person name="Wang B."/>
            <person name="Wei X."/>
            <person name="Stein J.C."/>
            <person name="Glaubitz J.C."/>
            <person name="Lu F."/>
            <person name="Yu G."/>
            <person name="Liang C."/>
            <person name="Fengler K."/>
            <person name="Li B."/>
            <person name="Rafalski A."/>
            <person name="Schnable P.S."/>
            <person name="Ware D.H."/>
            <person name="Buckler E.S."/>
            <person name="Lai J."/>
        </authorList>
    </citation>
    <scope>NUCLEOTIDE SEQUENCE [LARGE SCALE GENOMIC DNA]</scope>
    <source>
        <strain evidence="5">cv. Missouri 17</strain>
        <tissue evidence="4">Seedling</tissue>
    </source>
</reference>
<gene>
    <name evidence="4" type="primary">HSP90-5_6</name>
    <name evidence="4" type="ORF">Zm00014a_022302</name>
</gene>
<dbReference type="Proteomes" id="UP000251960">
    <property type="component" value="Chromosome 4"/>
</dbReference>
<evidence type="ECO:0000259" key="3">
    <source>
        <dbReference type="Pfam" id="PF25029"/>
    </source>
</evidence>
<dbReference type="AlphaFoldDB" id="A0A3L6F6B6"/>
<keyword evidence="4" id="KW-0346">Stress response</keyword>
<sequence>MVATARWIAKLSGPCLTQALQMYPDFKIKVVGHSLGGGTAALLTYVLREQKEFASTTCLAFAPGAAACMTWKLAESGVHFITTVINGADLVPTFSAASEDDLRSEAFQIEPITSTVSYMIGRDVMEGGGNAGAVRNVSVEHVWEAEADDSSYVIKEQTYPEKVLTRGTQTTLYLRDDDKYEFTDPARIESLVKNCSQFVSFPIYTWKEKSRTFGGNDCYSLFLKSLKRRKNKKGEEVTENFLATSMGGILFELVGPIHISRDPGTIPRPAVSLQRCCASDTWTSHYLGLFTPLKGKHTDEVAKSKQSTVSTKTKKFKEIQFQKLLRLLDGCHPDFDNDHLCSVNNHDLLPEMSTPSADLHLLPETGVKNMRTPKSSFHAELKCELSKLNTVLKLPCWRAASFLKYTELDHRESLALASDGLNYECNEAPS</sequence>
<comment type="caution">
    <text evidence="4">The sequence shown here is derived from an EMBL/GenBank/DDBJ whole genome shotgun (WGS) entry which is preliminary data.</text>
</comment>
<dbReference type="PRINTS" id="PR00775">
    <property type="entry name" value="HEATSHOCK90"/>
</dbReference>
<dbReference type="Gene3D" id="3.40.50.1820">
    <property type="entry name" value="alpha/beta hydrolase"/>
    <property type="match status" value="1"/>
</dbReference>
<comment type="subunit">
    <text evidence="1">Homodimer.</text>
</comment>
<dbReference type="EMBL" id="NCVQ01000005">
    <property type="protein sequence ID" value="PWZ28619.1"/>
    <property type="molecule type" value="Genomic_DNA"/>
</dbReference>
<dbReference type="InterPro" id="IPR036890">
    <property type="entry name" value="HATPase_C_sf"/>
</dbReference>